<reference evidence="11" key="1">
    <citation type="journal article" date="2019" name="Nat. Commun.">
        <title>Genome-wide association mapping of date palm fruit traits.</title>
        <authorList>
            <person name="Hazzouri K.M."/>
            <person name="Gros-Balthazard M."/>
            <person name="Flowers J.M."/>
            <person name="Copetti D."/>
            <person name="Lemansour A."/>
            <person name="Lebrun M."/>
            <person name="Masmoudi K."/>
            <person name="Ferrand S."/>
            <person name="Dhar M.I."/>
            <person name="Fresquez Z.A."/>
            <person name="Rosas U."/>
            <person name="Zhang J."/>
            <person name="Talag J."/>
            <person name="Lee S."/>
            <person name="Kudrna D."/>
            <person name="Powell R.F."/>
            <person name="Leitch I.J."/>
            <person name="Krueger R.R."/>
            <person name="Wing R.A."/>
            <person name="Amiri K.M.A."/>
            <person name="Purugganan M.D."/>
        </authorList>
    </citation>
    <scope>NUCLEOTIDE SEQUENCE [LARGE SCALE GENOMIC DNA]</scope>
    <source>
        <strain evidence="11">cv. Khalas</strain>
    </source>
</reference>
<keyword evidence="5" id="KW-0804">Transcription</keyword>
<evidence type="ECO:0000259" key="10">
    <source>
        <dbReference type="PROSITE" id="PS50961"/>
    </source>
</evidence>
<evidence type="ECO:0000256" key="6">
    <source>
        <dbReference type="ARBA" id="ARBA00023242"/>
    </source>
</evidence>
<dbReference type="OrthoDB" id="435402at2759"/>
<dbReference type="SMART" id="SM00360">
    <property type="entry name" value="RRM"/>
    <property type="match status" value="1"/>
</dbReference>
<keyword evidence="4" id="KW-0805">Transcription regulation</keyword>
<evidence type="ECO:0000256" key="2">
    <source>
        <dbReference type="ARBA" id="ARBA00004123"/>
    </source>
</evidence>
<dbReference type="Gene3D" id="1.10.10.10">
    <property type="entry name" value="Winged helix-like DNA-binding domain superfamily/Winged helix DNA-binding domain"/>
    <property type="match status" value="1"/>
</dbReference>
<evidence type="ECO:0000256" key="5">
    <source>
        <dbReference type="ARBA" id="ARBA00023163"/>
    </source>
</evidence>
<dbReference type="InterPro" id="IPR035979">
    <property type="entry name" value="RBD_domain_sf"/>
</dbReference>
<feature type="compositionally biased region" description="Low complexity" evidence="8">
    <location>
        <begin position="427"/>
        <end position="442"/>
    </location>
</feature>
<dbReference type="InterPro" id="IPR009818">
    <property type="entry name" value="PAM2_motif"/>
</dbReference>
<dbReference type="KEGG" id="pda:103717244"/>
<evidence type="ECO:0000313" key="11">
    <source>
        <dbReference type="Proteomes" id="UP000228380"/>
    </source>
</evidence>
<dbReference type="PROSITE" id="PS50961">
    <property type="entry name" value="HTH_LA"/>
    <property type="match status" value="1"/>
</dbReference>
<dbReference type="SMART" id="SM00715">
    <property type="entry name" value="LA"/>
    <property type="match status" value="1"/>
</dbReference>
<keyword evidence="6" id="KW-0539">Nucleus</keyword>
<dbReference type="FunFam" id="1.10.10.10:FF:000158">
    <property type="entry name" value="La ribonucleoprotein domain family member 7"/>
    <property type="match status" value="1"/>
</dbReference>
<feature type="domain" description="HTH La-type RNA-binding" evidence="10">
    <location>
        <begin position="90"/>
        <end position="181"/>
    </location>
</feature>
<dbReference type="SUPFAM" id="SSF54928">
    <property type="entry name" value="RNA-binding domain, RBD"/>
    <property type="match status" value="1"/>
</dbReference>
<dbReference type="InterPro" id="IPR000504">
    <property type="entry name" value="RRM_dom"/>
</dbReference>
<evidence type="ECO:0000313" key="12">
    <source>
        <dbReference type="RefSeq" id="XP_038981900.1"/>
    </source>
</evidence>
<sequence>MAQENKEGEANGSTKGAEANGSVGFKFNVHAPEFVPRSHSQAPPISGYFYPYLQFFGNGGGGLGPDWIYFAEQEPAHFVPELHGKVPGHSKNNNDVIQKIVKQVEYQFSDTNLVASDFLMKIMNKDPEGYVPMSVIASWKKIKSLGTNNQMLIKALRTSTKLVVSEDGKKVRRKQPFTERDKEELQVSITELDMQSFGFQKDHKYAIYSIFYCPLQTRTVVVENLPEDYSRQNLEKIFSVAGSVKNIRICHPQEPNSARSSKTDVLISNKLHALVEYETVEQAEKAVEKLNDERNWRKGLRVRTMLRRTPRSVIRTRRSDYDHFDIFSEDEQSPPSQTVGSPHIGQLLEHSIEDNQNTAKKGWGRGRAKLHGMVQNHNGRGLLSQSPQPGCLGQPEATSKQILQGPRMPDGTRGFTMGRGKPLTPVLGASSLTSTGSGPVEL</sequence>
<keyword evidence="11" id="KW-1185">Reference proteome</keyword>
<name>A0A8B9A5I8_PHODC</name>
<dbReference type="PANTHER" id="PTHR22792">
    <property type="entry name" value="LUPUS LA PROTEIN-RELATED"/>
    <property type="match status" value="1"/>
</dbReference>
<dbReference type="InterPro" id="IPR006630">
    <property type="entry name" value="La_HTH"/>
</dbReference>
<dbReference type="InterPro" id="IPR036388">
    <property type="entry name" value="WH-like_DNA-bd_sf"/>
</dbReference>
<evidence type="ECO:0000256" key="4">
    <source>
        <dbReference type="ARBA" id="ARBA00023015"/>
    </source>
</evidence>
<dbReference type="GO" id="GO:1990904">
    <property type="term" value="C:ribonucleoprotein complex"/>
    <property type="evidence" value="ECO:0007669"/>
    <property type="project" value="InterPro"/>
</dbReference>
<dbReference type="GeneID" id="103717244"/>
<feature type="region of interest" description="Disordered" evidence="8">
    <location>
        <begin position="377"/>
        <end position="442"/>
    </location>
</feature>
<dbReference type="Pfam" id="PF05383">
    <property type="entry name" value="La"/>
    <property type="match status" value="1"/>
</dbReference>
<evidence type="ECO:0000259" key="9">
    <source>
        <dbReference type="PROSITE" id="PS50102"/>
    </source>
</evidence>
<dbReference type="PANTHER" id="PTHR22792:SF62">
    <property type="entry name" value="LA-RELATED PROTEIN 7"/>
    <property type="match status" value="1"/>
</dbReference>
<gene>
    <name evidence="12" type="primary">LOC103717244</name>
</gene>
<dbReference type="GO" id="GO:0003723">
    <property type="term" value="F:RNA binding"/>
    <property type="evidence" value="ECO:0007669"/>
    <property type="project" value="UniProtKB-UniRule"/>
</dbReference>
<dbReference type="InterPro" id="IPR012677">
    <property type="entry name" value="Nucleotide-bd_a/b_plait_sf"/>
</dbReference>
<keyword evidence="3 7" id="KW-0694">RNA-binding</keyword>
<feature type="domain" description="RRM" evidence="9">
    <location>
        <begin position="218"/>
        <end position="309"/>
    </location>
</feature>
<dbReference type="GO" id="GO:0006396">
    <property type="term" value="P:RNA processing"/>
    <property type="evidence" value="ECO:0007669"/>
    <property type="project" value="InterPro"/>
</dbReference>
<dbReference type="InterPro" id="IPR034878">
    <property type="entry name" value="La-rel_plant_RRM"/>
</dbReference>
<dbReference type="PRINTS" id="PR00302">
    <property type="entry name" value="LUPUSLA"/>
</dbReference>
<dbReference type="InterPro" id="IPR002344">
    <property type="entry name" value="Lupus_La"/>
</dbReference>
<dbReference type="CDD" id="cd08033">
    <property type="entry name" value="LARP_6"/>
    <property type="match status" value="1"/>
</dbReference>
<evidence type="ECO:0000256" key="3">
    <source>
        <dbReference type="ARBA" id="ARBA00022884"/>
    </source>
</evidence>
<proteinExistence type="predicted"/>
<comment type="function">
    <text evidence="1">Transcriptional regulator.</text>
</comment>
<dbReference type="InterPro" id="IPR045180">
    <property type="entry name" value="La_dom_prot"/>
</dbReference>
<organism evidence="11 12">
    <name type="scientific">Phoenix dactylifera</name>
    <name type="common">Date palm</name>
    <dbReference type="NCBI Taxonomy" id="42345"/>
    <lineage>
        <taxon>Eukaryota</taxon>
        <taxon>Viridiplantae</taxon>
        <taxon>Streptophyta</taxon>
        <taxon>Embryophyta</taxon>
        <taxon>Tracheophyta</taxon>
        <taxon>Spermatophyta</taxon>
        <taxon>Magnoliopsida</taxon>
        <taxon>Liliopsida</taxon>
        <taxon>Arecaceae</taxon>
        <taxon>Coryphoideae</taxon>
        <taxon>Phoeniceae</taxon>
        <taxon>Phoenix</taxon>
    </lineage>
</organism>
<reference evidence="12" key="2">
    <citation type="submission" date="2025-08" db="UniProtKB">
        <authorList>
            <consortium name="RefSeq"/>
        </authorList>
    </citation>
    <scope>IDENTIFICATION</scope>
    <source>
        <tissue evidence="12">Young leaves</tissue>
    </source>
</reference>
<dbReference type="RefSeq" id="XP_038981900.1">
    <property type="nucleotide sequence ID" value="XM_039125972.1"/>
</dbReference>
<feature type="compositionally biased region" description="Polar residues" evidence="8">
    <location>
        <begin position="377"/>
        <end position="388"/>
    </location>
</feature>
<dbReference type="CDD" id="cd12288">
    <property type="entry name" value="RRM_La_like_plant"/>
    <property type="match status" value="1"/>
</dbReference>
<evidence type="ECO:0000256" key="1">
    <source>
        <dbReference type="ARBA" id="ARBA00002339"/>
    </source>
</evidence>
<accession>A0A8B9A5I8</accession>
<dbReference type="AlphaFoldDB" id="A0A8B9A5I8"/>
<dbReference type="Pfam" id="PF00076">
    <property type="entry name" value="RRM_1"/>
    <property type="match status" value="1"/>
</dbReference>
<dbReference type="GO" id="GO:0005634">
    <property type="term" value="C:nucleus"/>
    <property type="evidence" value="ECO:0007669"/>
    <property type="project" value="UniProtKB-SubCell"/>
</dbReference>
<evidence type="ECO:0000256" key="7">
    <source>
        <dbReference type="PROSITE-ProRule" id="PRU00332"/>
    </source>
</evidence>
<dbReference type="Gene3D" id="3.30.70.330">
    <property type="match status" value="1"/>
</dbReference>
<evidence type="ECO:0000256" key="8">
    <source>
        <dbReference type="SAM" id="MobiDB-lite"/>
    </source>
</evidence>
<comment type="subcellular location">
    <subcellularLocation>
        <location evidence="2">Nucleus</location>
    </subcellularLocation>
</comment>
<dbReference type="InterPro" id="IPR036390">
    <property type="entry name" value="WH_DNA-bd_sf"/>
</dbReference>
<dbReference type="SUPFAM" id="SSF46785">
    <property type="entry name" value="Winged helix' DNA-binding domain"/>
    <property type="match status" value="1"/>
</dbReference>
<protein>
    <submittedName>
        <fullName evidence="12">La-related protein 6C isoform X1</fullName>
    </submittedName>
</protein>
<dbReference type="PROSITE" id="PS50102">
    <property type="entry name" value="RRM"/>
    <property type="match status" value="1"/>
</dbReference>
<dbReference type="Pfam" id="PF07145">
    <property type="entry name" value="PAM2"/>
    <property type="match status" value="1"/>
</dbReference>
<dbReference type="Proteomes" id="UP000228380">
    <property type="component" value="Chromosome 4"/>
</dbReference>